<comment type="subcellular location">
    <subcellularLocation>
        <location evidence="1">Endomembrane system</location>
    </subcellularLocation>
</comment>
<evidence type="ECO:0000256" key="3">
    <source>
        <dbReference type="ARBA" id="ARBA00023136"/>
    </source>
</evidence>
<dbReference type="InterPro" id="IPR040460">
    <property type="entry name" value="Gasdermin_pore"/>
</dbReference>
<evidence type="ECO:0000256" key="2">
    <source>
        <dbReference type="ARBA" id="ARBA00009279"/>
    </source>
</evidence>
<dbReference type="GO" id="GO:0012505">
    <property type="term" value="C:endomembrane system"/>
    <property type="evidence" value="ECO:0007669"/>
    <property type="project" value="UniProtKB-SubCell"/>
</dbReference>
<evidence type="ECO:0000313" key="6">
    <source>
        <dbReference type="EMBL" id="BAC87201.1"/>
    </source>
</evidence>
<evidence type="ECO:0000256" key="1">
    <source>
        <dbReference type="ARBA" id="ARBA00004308"/>
    </source>
</evidence>
<proteinExistence type="evidence at transcript level"/>
<protein>
    <submittedName>
        <fullName evidence="6">cDNA FLJ46051 fis, clone SYNOV4000598</fullName>
    </submittedName>
</protein>
<evidence type="ECO:0000256" key="4">
    <source>
        <dbReference type="SAM" id="MobiDB-lite"/>
    </source>
</evidence>
<dbReference type="AlphaFoldDB" id="Q6ZRV8"/>
<feature type="compositionally biased region" description="Polar residues" evidence="4">
    <location>
        <begin position="249"/>
        <end position="265"/>
    </location>
</feature>
<name>Q6ZRV8_HUMAN</name>
<keyword evidence="3" id="KW-0472">Membrane</keyword>
<feature type="domain" description="Gasdermin pore forming" evidence="5">
    <location>
        <begin position="34"/>
        <end position="167"/>
    </location>
</feature>
<comment type="similarity">
    <text evidence="2">Belongs to the gasdermin family.</text>
</comment>
<dbReference type="PANTHER" id="PTHR16399:SF15">
    <property type="entry name" value="GASDERMIN-D"/>
    <property type="match status" value="1"/>
</dbReference>
<sequence>MGDIQVLTLLPLPPARPESTMPDPFPLLRSMGSAFERVVRRVVQELDHGGEFIPVTSLQSSTGFQPYCLVVRKPSSSWFWKPRYKCVNLSIKDILEPDAAEPDVQRGRSFHFYDAMDGQIQGSVELAAPGQAKIAGGAAVSDSSSTSMNVYSLSVDPNTWQTLLHERWARRGQGRAGPHPPQATLLLFIYLFKLFFEVRFCYLGQGGLELLASSSPPASASQSAGITGVSHCARSQPCSWEGHNLGASGKSQRQKSAVAGTSLQEGSCRGHLGPPLPGLDPKDRTEPQAAVRTRGGVNTGAQVRGPHLESGLGVPESTFPHGVPSPWGAHGEAAGAPAPTDLWRAPLHHLPRWRGAVRGGKTPSGAAAQRALLLLGHRHLRQPEHKVLQQLRSRGDNVYVVTEVLQTQKEVEVTRTHKREGSGRFSLPGATCLQVCSQPRATPGPPRGHAAAGDGGGGLGSAKAPRSSSQPCAWLRSRSHLAAGLPPAPGPHPHPTARCQGPAPSPSPCLRVRARAI</sequence>
<dbReference type="PeptideAtlas" id="Q6ZRV8"/>
<reference evidence="6" key="1">
    <citation type="submission" date="2003-07" db="EMBL/GenBank/DDBJ databases">
        <title>NEDO human cDNA sequencing project.</title>
        <authorList>
            <person name="Ota T."/>
            <person name="Nakagawa S."/>
            <person name="Senoh A."/>
            <person name="Mizuguchi H."/>
            <person name="Inagaki H."/>
            <person name="Sugiyama T."/>
            <person name="Irie R."/>
            <person name="Otsuki T."/>
            <person name="Sato H."/>
            <person name="Wakamatsu A."/>
            <person name="Ishii S."/>
            <person name="Yamamoto J."/>
            <person name="Isono Y."/>
            <person name="Kawai-Hio Y."/>
            <person name="Saito K."/>
            <person name="Nishikawa T."/>
            <person name="Kimura K."/>
            <person name="Yamashita H."/>
            <person name="Matsuo K."/>
            <person name="Nakamura Y."/>
            <person name="Sekine M."/>
            <person name="Kikuchi H."/>
            <person name="Kanda K."/>
            <person name="Wagatsuma M."/>
            <person name="Murakawa K."/>
            <person name="Kanehori K."/>
            <person name="Takahashi-Fujii A."/>
            <person name="Oshima A."/>
            <person name="Sugiyama A."/>
            <person name="Kawakami B."/>
            <person name="Suzuki Y."/>
            <person name="Sugano S."/>
            <person name="Nagahari K."/>
            <person name="Masuho Y."/>
            <person name="Nagai K."/>
            <person name="Isogai T."/>
        </authorList>
    </citation>
    <scope>NUCLEOTIDE SEQUENCE</scope>
    <source>
        <tissue evidence="6">Synovial membrane tissue</tissue>
    </source>
</reference>
<feature type="domain" description="Gasdermin pore forming" evidence="5">
    <location>
        <begin position="375"/>
        <end position="438"/>
    </location>
</feature>
<evidence type="ECO:0000259" key="5">
    <source>
        <dbReference type="Pfam" id="PF04598"/>
    </source>
</evidence>
<accession>Q6ZRV8</accession>
<feature type="region of interest" description="Disordered" evidence="4">
    <location>
        <begin position="437"/>
        <end position="508"/>
    </location>
</feature>
<dbReference type="Pfam" id="PF04598">
    <property type="entry name" value="Gasdermin"/>
    <property type="match status" value="2"/>
</dbReference>
<dbReference type="InterPro" id="IPR007677">
    <property type="entry name" value="Gasdermin"/>
</dbReference>
<organism evidence="6">
    <name type="scientific">Homo sapiens</name>
    <name type="common">Human</name>
    <dbReference type="NCBI Taxonomy" id="9606"/>
    <lineage>
        <taxon>Eukaryota</taxon>
        <taxon>Metazoa</taxon>
        <taxon>Chordata</taxon>
        <taxon>Craniata</taxon>
        <taxon>Vertebrata</taxon>
        <taxon>Euteleostomi</taxon>
        <taxon>Mammalia</taxon>
        <taxon>Eutheria</taxon>
        <taxon>Euarchontoglires</taxon>
        <taxon>Primates</taxon>
        <taxon>Haplorrhini</taxon>
        <taxon>Catarrhini</taxon>
        <taxon>Hominidae</taxon>
        <taxon>Homo</taxon>
    </lineage>
</organism>
<feature type="region of interest" description="Disordered" evidence="4">
    <location>
        <begin position="298"/>
        <end position="321"/>
    </location>
</feature>
<dbReference type="PRINTS" id="PR02045">
    <property type="entry name" value="F138DOMAIN"/>
</dbReference>
<feature type="region of interest" description="Disordered" evidence="4">
    <location>
        <begin position="243"/>
        <end position="286"/>
    </location>
</feature>
<dbReference type="EMBL" id="AK127941">
    <property type="protein sequence ID" value="BAC87201.1"/>
    <property type="molecule type" value="mRNA"/>
</dbReference>
<dbReference type="PANTHER" id="PTHR16399">
    <property type="entry name" value="GASDERMIN"/>
    <property type="match status" value="1"/>
</dbReference>